<dbReference type="InterPro" id="IPR042070">
    <property type="entry name" value="PucR_C-HTH_sf"/>
</dbReference>
<name>A0A7Y9RQI6_9ACTN</name>
<feature type="domain" description="PucR C-terminal helix-turn-helix" evidence="1">
    <location>
        <begin position="346"/>
        <end position="401"/>
    </location>
</feature>
<dbReference type="Proteomes" id="UP000544110">
    <property type="component" value="Unassembled WGS sequence"/>
</dbReference>
<dbReference type="RefSeq" id="WP_179517074.1">
    <property type="nucleotide sequence ID" value="NZ_JACCAC010000001.1"/>
</dbReference>
<dbReference type="PANTHER" id="PTHR33744">
    <property type="entry name" value="CARBOHYDRATE DIACID REGULATOR"/>
    <property type="match status" value="1"/>
</dbReference>
<evidence type="ECO:0000259" key="2">
    <source>
        <dbReference type="Pfam" id="PF25906"/>
    </source>
</evidence>
<reference evidence="3 4" key="1">
    <citation type="submission" date="2020-07" db="EMBL/GenBank/DDBJ databases">
        <title>Sequencing the genomes of 1000 actinobacteria strains.</title>
        <authorList>
            <person name="Klenk H.-P."/>
        </authorList>
    </citation>
    <scope>NUCLEOTIDE SEQUENCE [LARGE SCALE GENOMIC DNA]</scope>
    <source>
        <strain evidence="3 4">DSM 24552</strain>
    </source>
</reference>
<dbReference type="Pfam" id="PF13556">
    <property type="entry name" value="HTH_30"/>
    <property type="match status" value="1"/>
</dbReference>
<accession>A0A7Y9RQI6</accession>
<dbReference type="InterPro" id="IPR058663">
    <property type="entry name" value="PucR-like_N"/>
</dbReference>
<evidence type="ECO:0000313" key="3">
    <source>
        <dbReference type="EMBL" id="NYG54460.1"/>
    </source>
</evidence>
<evidence type="ECO:0000259" key="1">
    <source>
        <dbReference type="Pfam" id="PF13556"/>
    </source>
</evidence>
<keyword evidence="4" id="KW-1185">Reference proteome</keyword>
<evidence type="ECO:0008006" key="5">
    <source>
        <dbReference type="Google" id="ProtNLM"/>
    </source>
</evidence>
<dbReference type="Pfam" id="PF25906">
    <property type="entry name" value="PucR-like_N"/>
    <property type="match status" value="1"/>
</dbReference>
<proteinExistence type="predicted"/>
<protein>
    <recommendedName>
        <fullName evidence="5">PucR C-terminal helix-turn-helix domain-containing protein</fullName>
    </recommendedName>
</protein>
<dbReference type="InterPro" id="IPR051448">
    <property type="entry name" value="CdaR-like_regulators"/>
</dbReference>
<dbReference type="PANTHER" id="PTHR33744:SF1">
    <property type="entry name" value="DNA-BINDING TRANSCRIPTIONAL ACTIVATOR ADER"/>
    <property type="match status" value="1"/>
</dbReference>
<sequence>MARARPTAPDGLRLPRDVTSTLQEQLPAVAERVVETIIAEVPSYSEPFRGRMGRTIESAVRIALGGFLDLASSRRGFDPGTRVESVFEAAYALGQGEARSGRSMDALASAYRVGARTAWRDLAALAVAGGLPAADLARFAELVFDYIDQLSAVSVSGHADELATTGRARQRRLDRLAVTLLTDPDPVVLDRQAEEADWAPPRTLTAVVLPRAQAGGVLGVVDQRTLATQDDAVRAALGSDAAEATVLLVPDADGPGRVALRRALRGRDAVVGPSRPWREARTSCARAVQARAAGLHEDAPGEPVDTEDHLVELVLGADPEALADLRARVLAPLADLRPSTAEKLEATLRSWVLHHGRREEVAADLFVHPQTVRYRMGQLREVYGDRLEDPRTVLELTVALALPR</sequence>
<dbReference type="AlphaFoldDB" id="A0A7Y9RQI6"/>
<feature type="domain" description="PucR-like N-terminal" evidence="2">
    <location>
        <begin position="13"/>
        <end position="180"/>
    </location>
</feature>
<organism evidence="3 4">
    <name type="scientific">Nocardioides perillae</name>
    <dbReference type="NCBI Taxonomy" id="1119534"/>
    <lineage>
        <taxon>Bacteria</taxon>
        <taxon>Bacillati</taxon>
        <taxon>Actinomycetota</taxon>
        <taxon>Actinomycetes</taxon>
        <taxon>Propionibacteriales</taxon>
        <taxon>Nocardioidaceae</taxon>
        <taxon>Nocardioides</taxon>
    </lineage>
</organism>
<dbReference type="Gene3D" id="1.10.10.2840">
    <property type="entry name" value="PucR C-terminal helix-turn-helix domain"/>
    <property type="match status" value="1"/>
</dbReference>
<dbReference type="InterPro" id="IPR025736">
    <property type="entry name" value="PucR_C-HTH_dom"/>
</dbReference>
<dbReference type="EMBL" id="JACCAC010000001">
    <property type="protein sequence ID" value="NYG54460.1"/>
    <property type="molecule type" value="Genomic_DNA"/>
</dbReference>
<gene>
    <name evidence="3" type="ORF">BJ989_000764</name>
</gene>
<comment type="caution">
    <text evidence="3">The sequence shown here is derived from an EMBL/GenBank/DDBJ whole genome shotgun (WGS) entry which is preliminary data.</text>
</comment>
<evidence type="ECO:0000313" key="4">
    <source>
        <dbReference type="Proteomes" id="UP000544110"/>
    </source>
</evidence>